<feature type="domain" description="Nephrocystin 3-like N-terminal" evidence="2">
    <location>
        <begin position="51"/>
        <end position="222"/>
    </location>
</feature>
<protein>
    <recommendedName>
        <fullName evidence="2">Nephrocystin 3-like N-terminal domain-containing protein</fullName>
    </recommendedName>
</protein>
<evidence type="ECO:0000313" key="3">
    <source>
        <dbReference type="EMBL" id="KAG1908524.1"/>
    </source>
</evidence>
<keyword evidence="4" id="KW-1185">Reference proteome</keyword>
<evidence type="ECO:0000259" key="2">
    <source>
        <dbReference type="Pfam" id="PF24883"/>
    </source>
</evidence>
<dbReference type="Pfam" id="PF24883">
    <property type="entry name" value="NPHP3_N"/>
    <property type="match status" value="1"/>
</dbReference>
<comment type="caution">
    <text evidence="3">The sequence shown here is derived from an EMBL/GenBank/DDBJ whole genome shotgun (WGS) entry which is preliminary data.</text>
</comment>
<name>A0AAD4EPU3_9AGAM</name>
<dbReference type="RefSeq" id="XP_041234099.1">
    <property type="nucleotide sequence ID" value="XM_041365865.1"/>
</dbReference>
<organism evidence="3 4">
    <name type="scientific">Suillus fuscotomentosus</name>
    <dbReference type="NCBI Taxonomy" id="1912939"/>
    <lineage>
        <taxon>Eukaryota</taxon>
        <taxon>Fungi</taxon>
        <taxon>Dikarya</taxon>
        <taxon>Basidiomycota</taxon>
        <taxon>Agaricomycotina</taxon>
        <taxon>Agaricomycetes</taxon>
        <taxon>Agaricomycetidae</taxon>
        <taxon>Boletales</taxon>
        <taxon>Suillineae</taxon>
        <taxon>Suillaceae</taxon>
        <taxon>Suillus</taxon>
    </lineage>
</organism>
<gene>
    <name evidence="3" type="ORF">F5891DRAFT_1180044</name>
</gene>
<dbReference type="GeneID" id="64660163"/>
<dbReference type="InterPro" id="IPR056884">
    <property type="entry name" value="NPHP3-like_N"/>
</dbReference>
<evidence type="ECO:0000256" key="1">
    <source>
        <dbReference type="ARBA" id="ARBA00022737"/>
    </source>
</evidence>
<dbReference type="Gene3D" id="3.40.50.300">
    <property type="entry name" value="P-loop containing nucleotide triphosphate hydrolases"/>
    <property type="match status" value="1"/>
</dbReference>
<dbReference type="SUPFAM" id="SSF52540">
    <property type="entry name" value="P-loop containing nucleoside triphosphate hydrolases"/>
    <property type="match status" value="1"/>
</dbReference>
<dbReference type="Proteomes" id="UP001195769">
    <property type="component" value="Unassembled WGS sequence"/>
</dbReference>
<dbReference type="InterPro" id="IPR027417">
    <property type="entry name" value="P-loop_NTPase"/>
</dbReference>
<keyword evidence="1" id="KW-0677">Repeat</keyword>
<evidence type="ECO:0000313" key="4">
    <source>
        <dbReference type="Proteomes" id="UP001195769"/>
    </source>
</evidence>
<accession>A0AAD4EPU3</accession>
<proteinExistence type="predicted"/>
<dbReference type="AlphaFoldDB" id="A0AAD4EPU3"/>
<dbReference type="EMBL" id="JABBWK010000001">
    <property type="protein sequence ID" value="KAG1908524.1"/>
    <property type="molecule type" value="Genomic_DNA"/>
</dbReference>
<sequence>MSQNSLDGPQSYEGTWEKLSQVTVKGAEYDSRECQPHPKCLQGTRVTLLDQIHRLLDSREQNQLIWLHGMVGIGKSAIAFSIAERMRVLRVQEQVTSEKWLLGSFFFSCKHGKHCTMSYFFVTLAYQLAINFLNIWEDVHKAICDNPTLLDPDKSFRGQMEELFLQPLRRLCYRLCQCLPSVFVVDVLDECIVTEVADLISLLSQALREPGLPVIHILFTSRLEEHIHKAIQNEDMHVLVCEIPVNTSGTGVAATISVDNANVDNDIHIYLEHSFRQL</sequence>
<reference evidence="3" key="1">
    <citation type="journal article" date="2020" name="New Phytol.">
        <title>Comparative genomics reveals dynamic genome evolution in host specialist ectomycorrhizal fungi.</title>
        <authorList>
            <person name="Lofgren L.A."/>
            <person name="Nguyen N.H."/>
            <person name="Vilgalys R."/>
            <person name="Ruytinx J."/>
            <person name="Liao H.L."/>
            <person name="Branco S."/>
            <person name="Kuo A."/>
            <person name="LaButti K."/>
            <person name="Lipzen A."/>
            <person name="Andreopoulos W."/>
            <person name="Pangilinan J."/>
            <person name="Riley R."/>
            <person name="Hundley H."/>
            <person name="Na H."/>
            <person name="Barry K."/>
            <person name="Grigoriev I.V."/>
            <person name="Stajich J.E."/>
            <person name="Kennedy P.G."/>
        </authorList>
    </citation>
    <scope>NUCLEOTIDE SEQUENCE</scope>
    <source>
        <strain evidence="3">FC203</strain>
    </source>
</reference>